<keyword evidence="3" id="KW-1185">Reference proteome</keyword>
<dbReference type="RefSeq" id="WP_381496591.1">
    <property type="nucleotide sequence ID" value="NZ_JBHUOM010000001.1"/>
</dbReference>
<name>A0ABW6AAF9_9BACT</name>
<evidence type="ECO:0000259" key="1">
    <source>
        <dbReference type="SMART" id="SM00871"/>
    </source>
</evidence>
<dbReference type="InterPro" id="IPR029442">
    <property type="entry name" value="GyrI-like"/>
</dbReference>
<dbReference type="EMBL" id="JBHUOM010000001">
    <property type="protein sequence ID" value="MFD2932391.1"/>
    <property type="molecule type" value="Genomic_DNA"/>
</dbReference>
<dbReference type="Pfam" id="PF06445">
    <property type="entry name" value="GyrI-like"/>
    <property type="match status" value="1"/>
</dbReference>
<evidence type="ECO:0000313" key="2">
    <source>
        <dbReference type="EMBL" id="MFD2932391.1"/>
    </source>
</evidence>
<gene>
    <name evidence="2" type="ORF">ACFS25_01280</name>
</gene>
<comment type="caution">
    <text evidence="2">The sequence shown here is derived from an EMBL/GenBank/DDBJ whole genome shotgun (WGS) entry which is preliminary data.</text>
</comment>
<proteinExistence type="predicted"/>
<organism evidence="2 3">
    <name type="scientific">Spirosoma flavum</name>
    <dbReference type="NCBI Taxonomy" id="2048557"/>
    <lineage>
        <taxon>Bacteria</taxon>
        <taxon>Pseudomonadati</taxon>
        <taxon>Bacteroidota</taxon>
        <taxon>Cytophagia</taxon>
        <taxon>Cytophagales</taxon>
        <taxon>Cytophagaceae</taxon>
        <taxon>Spirosoma</taxon>
    </lineage>
</organism>
<dbReference type="SMART" id="SM00871">
    <property type="entry name" value="AraC_E_bind"/>
    <property type="match status" value="1"/>
</dbReference>
<sequence>MTTSQLTISSKAFKIKETETFTGLSFATQATLQTLSRHVPDVANNLYAEATRLGLDITGPIQWIYTGINGDETNEFQLAIVLPISQTGNQSDSFSYQSFPAFRCASYSHTGLWSDFGELYNALFFQLYRDCYQNDGCVREIYSVVDFENPENCVTEVQIGLV</sequence>
<dbReference type="InterPro" id="IPR010499">
    <property type="entry name" value="AraC_E-bd"/>
</dbReference>
<dbReference type="InterPro" id="IPR011256">
    <property type="entry name" value="Reg_factor_effector_dom_sf"/>
</dbReference>
<dbReference type="Proteomes" id="UP001597512">
    <property type="component" value="Unassembled WGS sequence"/>
</dbReference>
<evidence type="ECO:0000313" key="3">
    <source>
        <dbReference type="Proteomes" id="UP001597512"/>
    </source>
</evidence>
<protein>
    <submittedName>
        <fullName evidence="2">GyrI-like domain-containing protein</fullName>
    </submittedName>
</protein>
<feature type="domain" description="AraC effector-binding" evidence="1">
    <location>
        <begin position="11"/>
        <end position="162"/>
    </location>
</feature>
<reference evidence="3" key="1">
    <citation type="journal article" date="2019" name="Int. J. Syst. Evol. Microbiol.">
        <title>The Global Catalogue of Microorganisms (GCM) 10K type strain sequencing project: providing services to taxonomists for standard genome sequencing and annotation.</title>
        <authorList>
            <consortium name="The Broad Institute Genomics Platform"/>
            <consortium name="The Broad Institute Genome Sequencing Center for Infectious Disease"/>
            <person name="Wu L."/>
            <person name="Ma J."/>
        </authorList>
    </citation>
    <scope>NUCLEOTIDE SEQUENCE [LARGE SCALE GENOMIC DNA]</scope>
    <source>
        <strain evidence="3">KCTC 52490</strain>
    </source>
</reference>
<dbReference type="SUPFAM" id="SSF55136">
    <property type="entry name" value="Probable bacterial effector-binding domain"/>
    <property type="match status" value="1"/>
</dbReference>
<accession>A0ABW6AAF9</accession>
<dbReference type="Gene3D" id="3.20.80.10">
    <property type="entry name" value="Regulatory factor, effector binding domain"/>
    <property type="match status" value="1"/>
</dbReference>